<sequence>MLLDKLIIKGYKMKKNIAYMLLVSIIIQGCGGSDTGGKSSFTTGNQSPLIDAKTSYDIPENQKEAFEIKSTDKTLVSYFIAGEDAADLHVDILTGEVVFREKTDFEKKPMYKITVVVQDKVNNRAEQNVTLNITNIDEATIPVITQTDIRGSFTEAESQKAFTTVWKTDNEGVSNDNQIKIPTIGDGYDYRVDWGDGTMTTGVTADIVHTYATKGIYTVKIDGKFPHLAFSKNRGAASDSKKVISMEHWGEIEWTSMAGAFDGCSNMVGNARDKPNLSKVTNMEYMFVGAAKFNQDIGDWDVSNVTNMLCLLGSAKEFNQDIGAWNVSNVTNMTAIFFGNVKFNQDLTSWDVSNVRDMTKAFYKTSIFNGNIEEWDVSKVTNMSNMFFDAKAFNQDISNWNVSNVTDMSNMFFKASAFNQDLESWDVSSVTNMDGIFTEAIGLDAIPSWVTKK</sequence>
<dbReference type="InterPro" id="IPR011889">
    <property type="entry name" value="Liste_lipo_26"/>
</dbReference>
<dbReference type="CDD" id="cd11304">
    <property type="entry name" value="Cadherin_repeat"/>
    <property type="match status" value="1"/>
</dbReference>
<accession>A0A6S6SWR8</accession>
<dbReference type="PROSITE" id="PS50268">
    <property type="entry name" value="CADHERIN_2"/>
    <property type="match status" value="1"/>
</dbReference>
<keyword evidence="3" id="KW-0326">Glycosidase</keyword>
<dbReference type="NCBIfam" id="TIGR02167">
    <property type="entry name" value="Liste_lipo_26"/>
    <property type="match status" value="4"/>
</dbReference>
<dbReference type="GO" id="GO:0007156">
    <property type="term" value="P:homophilic cell adhesion via plasma membrane adhesion molecules"/>
    <property type="evidence" value="ECO:0007669"/>
    <property type="project" value="InterPro"/>
</dbReference>
<proteinExistence type="predicted"/>
<organism evidence="3">
    <name type="scientific">uncultured Sulfurovum sp</name>
    <dbReference type="NCBI Taxonomy" id="269237"/>
    <lineage>
        <taxon>Bacteria</taxon>
        <taxon>Pseudomonadati</taxon>
        <taxon>Campylobacterota</taxon>
        <taxon>Epsilonproteobacteria</taxon>
        <taxon>Campylobacterales</taxon>
        <taxon>Sulfurovaceae</taxon>
        <taxon>Sulfurovum</taxon>
        <taxon>environmental samples</taxon>
    </lineage>
</organism>
<dbReference type="InterPro" id="IPR015919">
    <property type="entry name" value="Cadherin-like_sf"/>
</dbReference>
<dbReference type="EMBL" id="CACVAZ010000064">
    <property type="protein sequence ID" value="CAA6810492.1"/>
    <property type="molecule type" value="Genomic_DNA"/>
</dbReference>
<dbReference type="InterPro" id="IPR000601">
    <property type="entry name" value="PKD_dom"/>
</dbReference>
<dbReference type="GO" id="GO:0008843">
    <property type="term" value="F:endochitinase activity"/>
    <property type="evidence" value="ECO:0007669"/>
    <property type="project" value="UniProtKB-EC"/>
</dbReference>
<name>A0A6S6SWR8_9BACT</name>
<dbReference type="Gene3D" id="2.60.40.60">
    <property type="entry name" value="Cadherins"/>
    <property type="match status" value="1"/>
</dbReference>
<feature type="domain" description="PKD" evidence="1">
    <location>
        <begin position="185"/>
        <end position="221"/>
    </location>
</feature>
<dbReference type="PROSITE" id="PS51257">
    <property type="entry name" value="PROKAR_LIPOPROTEIN"/>
    <property type="match status" value="1"/>
</dbReference>
<dbReference type="InterPro" id="IPR005046">
    <property type="entry name" value="DUF285"/>
</dbReference>
<dbReference type="EC" id="3.2.1.14" evidence="3"/>
<reference evidence="3" key="1">
    <citation type="submission" date="2020-01" db="EMBL/GenBank/DDBJ databases">
        <authorList>
            <person name="Meier V. D."/>
            <person name="Meier V D."/>
        </authorList>
    </citation>
    <scope>NUCLEOTIDE SEQUENCE</scope>
    <source>
        <strain evidence="3">HLG_WM_MAG_02</strain>
    </source>
</reference>
<keyword evidence="3" id="KW-0378">Hydrolase</keyword>
<dbReference type="CDD" id="cd00146">
    <property type="entry name" value="PKD"/>
    <property type="match status" value="1"/>
</dbReference>
<dbReference type="GO" id="GO:0016020">
    <property type="term" value="C:membrane"/>
    <property type="evidence" value="ECO:0007669"/>
    <property type="project" value="InterPro"/>
</dbReference>
<dbReference type="Gene3D" id="2.60.40.10">
    <property type="entry name" value="Immunoglobulins"/>
    <property type="match status" value="1"/>
</dbReference>
<dbReference type="InterPro" id="IPR013783">
    <property type="entry name" value="Ig-like_fold"/>
</dbReference>
<feature type="domain" description="Cadherin" evidence="2">
    <location>
        <begin position="57"/>
        <end position="144"/>
    </location>
</feature>
<dbReference type="AlphaFoldDB" id="A0A6S6SWR8"/>
<dbReference type="Pfam" id="PF03382">
    <property type="entry name" value="DUF285"/>
    <property type="match status" value="1"/>
</dbReference>
<dbReference type="InterPro" id="IPR035986">
    <property type="entry name" value="PKD_dom_sf"/>
</dbReference>
<protein>
    <submittedName>
        <fullName evidence="3">Chitinase (EC)</fullName>
        <ecNumber evidence="3">3.2.1.14</ecNumber>
    </submittedName>
</protein>
<dbReference type="SUPFAM" id="SSF49299">
    <property type="entry name" value="PKD domain"/>
    <property type="match status" value="1"/>
</dbReference>
<gene>
    <name evidence="3" type="ORF">HELGO_WM14922</name>
</gene>
<dbReference type="PROSITE" id="PS50093">
    <property type="entry name" value="PKD"/>
    <property type="match status" value="1"/>
</dbReference>
<dbReference type="GO" id="GO:0005509">
    <property type="term" value="F:calcium ion binding"/>
    <property type="evidence" value="ECO:0007669"/>
    <property type="project" value="InterPro"/>
</dbReference>
<dbReference type="SUPFAM" id="SSF49313">
    <property type="entry name" value="Cadherin-like"/>
    <property type="match status" value="1"/>
</dbReference>
<evidence type="ECO:0000259" key="2">
    <source>
        <dbReference type="PROSITE" id="PS50268"/>
    </source>
</evidence>
<evidence type="ECO:0000313" key="3">
    <source>
        <dbReference type="EMBL" id="CAA6810492.1"/>
    </source>
</evidence>
<dbReference type="InterPro" id="IPR002126">
    <property type="entry name" value="Cadherin-like_dom"/>
</dbReference>
<evidence type="ECO:0000259" key="1">
    <source>
        <dbReference type="PROSITE" id="PS50093"/>
    </source>
</evidence>